<feature type="compositionally biased region" description="Low complexity" evidence="1">
    <location>
        <begin position="236"/>
        <end position="253"/>
    </location>
</feature>
<proteinExistence type="predicted"/>
<dbReference type="EMBL" id="UINC01168669">
    <property type="protein sequence ID" value="SVD71814.1"/>
    <property type="molecule type" value="Genomic_DNA"/>
</dbReference>
<dbReference type="InterPro" id="IPR001478">
    <property type="entry name" value="PDZ"/>
</dbReference>
<dbReference type="AlphaFoldDB" id="A0A382XLT7"/>
<evidence type="ECO:0000256" key="1">
    <source>
        <dbReference type="SAM" id="MobiDB-lite"/>
    </source>
</evidence>
<dbReference type="Gene3D" id="2.30.42.10">
    <property type="match status" value="1"/>
</dbReference>
<organism evidence="3">
    <name type="scientific">marine metagenome</name>
    <dbReference type="NCBI Taxonomy" id="408172"/>
    <lineage>
        <taxon>unclassified sequences</taxon>
        <taxon>metagenomes</taxon>
        <taxon>ecological metagenomes</taxon>
    </lineage>
</organism>
<gene>
    <name evidence="3" type="ORF">METZ01_LOCUS424668</name>
</gene>
<feature type="non-terminal residue" evidence="3">
    <location>
        <position position="1"/>
    </location>
</feature>
<dbReference type="PROSITE" id="PS50106">
    <property type="entry name" value="PDZ"/>
    <property type="match status" value="1"/>
</dbReference>
<dbReference type="InterPro" id="IPR041489">
    <property type="entry name" value="PDZ_6"/>
</dbReference>
<dbReference type="Pfam" id="PF17820">
    <property type="entry name" value="PDZ_6"/>
    <property type="match status" value="1"/>
</dbReference>
<sequence length="253" mass="27464">MNIKNICLVLLLFLPLSLNASHDYRLGIYLEDTQAGLLVTEIGPGGNGEKAGLRVGDIVLSLGGMDASTYIAFANAFPQVKKSGHLIELVVIRNNQTLTLVIDARTTEELTSDRTDKVSEISSIQEAIGTYEGKVTWDGGESPVTTAIFKQGDSVGGTTTYPDGAQYPITFIKALPEKRGLLLGWKENDLSGQALFLFSTDYSSFEGTWGNDQDFEGDGLWTGRVREETNAEAKVQQDTTTSDQVQQDTTTLV</sequence>
<feature type="domain" description="PDZ" evidence="2">
    <location>
        <begin position="15"/>
        <end position="95"/>
    </location>
</feature>
<dbReference type="InterPro" id="IPR036034">
    <property type="entry name" value="PDZ_sf"/>
</dbReference>
<accession>A0A382XLT7</accession>
<feature type="region of interest" description="Disordered" evidence="1">
    <location>
        <begin position="231"/>
        <end position="253"/>
    </location>
</feature>
<dbReference type="SMART" id="SM00228">
    <property type="entry name" value="PDZ"/>
    <property type="match status" value="1"/>
</dbReference>
<evidence type="ECO:0000313" key="3">
    <source>
        <dbReference type="EMBL" id="SVD71814.1"/>
    </source>
</evidence>
<protein>
    <recommendedName>
        <fullName evidence="2">PDZ domain-containing protein</fullName>
    </recommendedName>
</protein>
<name>A0A382XLT7_9ZZZZ</name>
<evidence type="ECO:0000259" key="2">
    <source>
        <dbReference type="PROSITE" id="PS50106"/>
    </source>
</evidence>
<reference evidence="3" key="1">
    <citation type="submission" date="2018-05" db="EMBL/GenBank/DDBJ databases">
        <authorList>
            <person name="Lanie J.A."/>
            <person name="Ng W.-L."/>
            <person name="Kazmierczak K.M."/>
            <person name="Andrzejewski T.M."/>
            <person name="Davidsen T.M."/>
            <person name="Wayne K.J."/>
            <person name="Tettelin H."/>
            <person name="Glass J.I."/>
            <person name="Rusch D."/>
            <person name="Podicherti R."/>
            <person name="Tsui H.-C.T."/>
            <person name="Winkler M.E."/>
        </authorList>
    </citation>
    <scope>NUCLEOTIDE SEQUENCE</scope>
</reference>
<feature type="non-terminal residue" evidence="3">
    <location>
        <position position="253"/>
    </location>
</feature>
<dbReference type="SUPFAM" id="SSF50156">
    <property type="entry name" value="PDZ domain-like"/>
    <property type="match status" value="1"/>
</dbReference>